<evidence type="ECO:0000256" key="1">
    <source>
        <dbReference type="SAM" id="SignalP"/>
    </source>
</evidence>
<feature type="domain" description="DUF305" evidence="2">
    <location>
        <begin position="27"/>
        <end position="115"/>
    </location>
</feature>
<keyword evidence="4" id="KW-1185">Reference proteome</keyword>
<evidence type="ECO:0000259" key="2">
    <source>
        <dbReference type="Pfam" id="PF03713"/>
    </source>
</evidence>
<protein>
    <submittedName>
        <fullName evidence="3">DUF305 domain-containing protein</fullName>
    </submittedName>
</protein>
<gene>
    <name evidence="3" type="ORF">EOE18_10470</name>
</gene>
<organism evidence="3 4">
    <name type="scientific">Novosphingobium umbonatum</name>
    <dbReference type="NCBI Taxonomy" id="1908524"/>
    <lineage>
        <taxon>Bacteria</taxon>
        <taxon>Pseudomonadati</taxon>
        <taxon>Pseudomonadota</taxon>
        <taxon>Alphaproteobacteria</taxon>
        <taxon>Sphingomonadales</taxon>
        <taxon>Sphingomonadaceae</taxon>
        <taxon>Novosphingobium</taxon>
    </lineage>
</organism>
<sequence length="122" mass="13165">MKGVTLIGLNMAVMAISSPAAAQHADHQRASPAPTEAASTTEYRAVNSQMHGAMDVPFSGDADADFMRAMIPHHEGAIAMAEVELKYGRDPEVRRLASEVIKAQRKEIAGMRAWLANHGLQK</sequence>
<dbReference type="AlphaFoldDB" id="A0A3S2VSH4"/>
<dbReference type="InterPro" id="IPR005183">
    <property type="entry name" value="DUF305_CopM-like"/>
</dbReference>
<feature type="signal peptide" evidence="1">
    <location>
        <begin position="1"/>
        <end position="22"/>
    </location>
</feature>
<comment type="caution">
    <text evidence="3">The sequence shown here is derived from an EMBL/GenBank/DDBJ whole genome shotgun (WGS) entry which is preliminary data.</text>
</comment>
<dbReference type="PANTHER" id="PTHR36933:SF1">
    <property type="entry name" value="SLL0788 PROTEIN"/>
    <property type="match status" value="1"/>
</dbReference>
<accession>A0A3S2VSH4</accession>
<name>A0A3S2VSH4_9SPHN</name>
<dbReference type="InterPro" id="IPR012347">
    <property type="entry name" value="Ferritin-like"/>
</dbReference>
<dbReference type="OrthoDB" id="517560at2"/>
<dbReference type="PANTHER" id="PTHR36933">
    <property type="entry name" value="SLL0788 PROTEIN"/>
    <property type="match status" value="1"/>
</dbReference>
<proteinExistence type="predicted"/>
<keyword evidence="1" id="KW-0732">Signal</keyword>
<dbReference type="RefSeq" id="WP_127709247.1">
    <property type="nucleotide sequence ID" value="NZ_SACO01000007.1"/>
</dbReference>
<reference evidence="3 4" key="1">
    <citation type="submission" date="2019-01" db="EMBL/GenBank/DDBJ databases">
        <authorList>
            <person name="Chen W.-M."/>
        </authorList>
    </citation>
    <scope>NUCLEOTIDE SEQUENCE [LARGE SCALE GENOMIC DNA]</scope>
    <source>
        <strain evidence="3 4">FSY-9</strain>
    </source>
</reference>
<feature type="chain" id="PRO_5018704801" evidence="1">
    <location>
        <begin position="23"/>
        <end position="122"/>
    </location>
</feature>
<dbReference type="EMBL" id="SACO01000007">
    <property type="protein sequence ID" value="RVU04593.1"/>
    <property type="molecule type" value="Genomic_DNA"/>
</dbReference>
<evidence type="ECO:0000313" key="4">
    <source>
        <dbReference type="Proteomes" id="UP000282837"/>
    </source>
</evidence>
<dbReference type="Proteomes" id="UP000282837">
    <property type="component" value="Unassembled WGS sequence"/>
</dbReference>
<dbReference type="Gene3D" id="1.20.1260.10">
    <property type="match status" value="1"/>
</dbReference>
<evidence type="ECO:0000313" key="3">
    <source>
        <dbReference type="EMBL" id="RVU04593.1"/>
    </source>
</evidence>
<dbReference type="Pfam" id="PF03713">
    <property type="entry name" value="DUF305"/>
    <property type="match status" value="1"/>
</dbReference>